<accession>A0A6I8U4J0</accession>
<dbReference type="InParanoid" id="A0A6I8U4J0"/>
<reference evidence="1 2" key="1">
    <citation type="submission" date="2017-06" db="EMBL/GenBank/DDBJ databases">
        <title>Aedes aegypti genome working group (AGWG) sequencing and assembly.</title>
        <authorList>
            <consortium name="Aedes aegypti Genome Working Group (AGWG)"/>
            <person name="Matthews B.J."/>
        </authorList>
    </citation>
    <scope>NUCLEOTIDE SEQUENCE [LARGE SCALE GENOMIC DNA]</scope>
    <source>
        <strain evidence="1 2">LVP_AGWG</strain>
    </source>
</reference>
<reference evidence="1" key="2">
    <citation type="submission" date="2020-05" db="UniProtKB">
        <authorList>
            <consortium name="EnsemblMetazoa"/>
        </authorList>
    </citation>
    <scope>IDENTIFICATION</scope>
    <source>
        <strain evidence="1">LVP_AGWG</strain>
    </source>
</reference>
<sequence>MCEDNAATSRGLSGQGAAWIGNGLIMGKIPSGMYHQNGYALGNVDQCRDIAEIRMQHCTFIGAFTSDLDLLISGLCVPQSCGPDFVQKLYGAFLSTQSVALVPMVKQELLCIRDEEIQYDGAFITAIVICSVIGLCVVGSTLYEFIAEAYSATSYIVQFVFLAGKHSEYFASGPTN</sequence>
<organism evidence="1 2">
    <name type="scientific">Aedes aegypti</name>
    <name type="common">Yellowfever mosquito</name>
    <name type="synonym">Culex aegypti</name>
    <dbReference type="NCBI Taxonomy" id="7159"/>
    <lineage>
        <taxon>Eukaryota</taxon>
        <taxon>Metazoa</taxon>
        <taxon>Ecdysozoa</taxon>
        <taxon>Arthropoda</taxon>
        <taxon>Hexapoda</taxon>
        <taxon>Insecta</taxon>
        <taxon>Pterygota</taxon>
        <taxon>Neoptera</taxon>
        <taxon>Endopterygota</taxon>
        <taxon>Diptera</taxon>
        <taxon>Nematocera</taxon>
        <taxon>Culicoidea</taxon>
        <taxon>Culicidae</taxon>
        <taxon>Culicinae</taxon>
        <taxon>Aedini</taxon>
        <taxon>Aedes</taxon>
        <taxon>Stegomyia</taxon>
    </lineage>
</organism>
<dbReference type="EnsemblMetazoa" id="AAEL022572-RA">
    <property type="protein sequence ID" value="AAEL022572-PA"/>
    <property type="gene ID" value="AAEL022572"/>
</dbReference>
<gene>
    <name evidence="1" type="primary">5571326</name>
</gene>
<evidence type="ECO:0000313" key="1">
    <source>
        <dbReference type="EnsemblMetazoa" id="AAEL022572-PA"/>
    </source>
</evidence>
<evidence type="ECO:0008006" key="3">
    <source>
        <dbReference type="Google" id="ProtNLM"/>
    </source>
</evidence>
<dbReference type="Proteomes" id="UP000008820">
    <property type="component" value="Chromosome 1"/>
</dbReference>
<name>A0A6I8U4J0_AEDAE</name>
<protein>
    <recommendedName>
        <fullName evidence="3">Nose resistant-to-fluoxetine protein N-terminal domain-containing protein</fullName>
    </recommendedName>
</protein>
<keyword evidence="2" id="KW-1185">Reference proteome</keyword>
<evidence type="ECO:0000313" key="2">
    <source>
        <dbReference type="Proteomes" id="UP000008820"/>
    </source>
</evidence>
<dbReference type="OrthoDB" id="8066590at2759"/>
<proteinExistence type="predicted"/>
<dbReference type="AlphaFoldDB" id="A0A6I8U4J0"/>